<dbReference type="VEuPathDB" id="FungiDB:F4678DRAFT_483320"/>
<feature type="binding site" evidence="8">
    <location>
        <begin position="374"/>
        <end position="378"/>
    </location>
    <ligand>
        <name>substrate</name>
    </ligand>
</feature>
<comment type="similarity">
    <text evidence="2">Belongs to the UDP-glucose/GDP-mannose dehydrogenase family.</text>
</comment>
<evidence type="ECO:0000256" key="1">
    <source>
        <dbReference type="ARBA" id="ARBA00004701"/>
    </source>
</evidence>
<dbReference type="InterPro" id="IPR014027">
    <property type="entry name" value="UDP-Glc/GDP-Man_DH_C"/>
</dbReference>
<dbReference type="PIRSF" id="PIRSF000124">
    <property type="entry name" value="UDPglc_GDPman_dh"/>
    <property type="match status" value="1"/>
</dbReference>
<evidence type="ECO:0000256" key="2">
    <source>
        <dbReference type="ARBA" id="ARBA00006601"/>
    </source>
</evidence>
<dbReference type="InterPro" id="IPR008927">
    <property type="entry name" value="6-PGluconate_DH-like_C_sf"/>
</dbReference>
<evidence type="ECO:0000259" key="11">
    <source>
        <dbReference type="SMART" id="SM00984"/>
    </source>
</evidence>
<dbReference type="PANTHER" id="PTHR11374:SF3">
    <property type="entry name" value="UDP-GLUCOSE 6-DEHYDROGENASE"/>
    <property type="match status" value="1"/>
</dbReference>
<feature type="compositionally biased region" description="Polar residues" evidence="10">
    <location>
        <begin position="1"/>
        <end position="18"/>
    </location>
</feature>
<dbReference type="InterPro" id="IPR028356">
    <property type="entry name" value="UDPglc_DH_euk"/>
</dbReference>
<feature type="active site" description="Nucleophile" evidence="7">
    <location>
        <position position="385"/>
    </location>
</feature>
<feature type="binding site" evidence="9">
    <location>
        <position position="112"/>
    </location>
    <ligand>
        <name>NAD(+)</name>
        <dbReference type="ChEBI" id="CHEBI:57540"/>
    </ligand>
</feature>
<keyword evidence="4" id="KW-0560">Oxidoreductase</keyword>
<gene>
    <name evidence="12" type="ORF">NPX13_g46</name>
</gene>
<dbReference type="EMBL" id="JANPWZ010000003">
    <property type="protein sequence ID" value="KAJ3580504.1"/>
    <property type="molecule type" value="Genomic_DNA"/>
</dbReference>
<evidence type="ECO:0000256" key="6">
    <source>
        <dbReference type="ARBA" id="ARBA00047473"/>
    </source>
</evidence>
<feature type="binding site" evidence="9">
    <location>
        <position position="455"/>
    </location>
    <ligand>
        <name>NAD(+)</name>
        <dbReference type="ChEBI" id="CHEBI:57540"/>
    </ligand>
</feature>
<dbReference type="Gene3D" id="1.20.5.100">
    <property type="entry name" value="Cytochrome c1, transmembrane anchor, C-terminal"/>
    <property type="match status" value="1"/>
</dbReference>
<dbReference type="Pfam" id="PF03721">
    <property type="entry name" value="UDPG_MGDP_dh_N"/>
    <property type="match status" value="2"/>
</dbReference>
<organism evidence="12 13">
    <name type="scientific">Xylaria arbuscula</name>
    <dbReference type="NCBI Taxonomy" id="114810"/>
    <lineage>
        <taxon>Eukaryota</taxon>
        <taxon>Fungi</taxon>
        <taxon>Dikarya</taxon>
        <taxon>Ascomycota</taxon>
        <taxon>Pezizomycotina</taxon>
        <taxon>Sordariomycetes</taxon>
        <taxon>Xylariomycetidae</taxon>
        <taxon>Xylariales</taxon>
        <taxon>Xylariaceae</taxon>
        <taxon>Xylaria</taxon>
    </lineage>
</organism>
<evidence type="ECO:0000256" key="5">
    <source>
        <dbReference type="ARBA" id="ARBA00023027"/>
    </source>
</evidence>
<dbReference type="Pfam" id="PF00984">
    <property type="entry name" value="UDPG_MGDP_dh"/>
    <property type="match status" value="1"/>
</dbReference>
<dbReference type="NCBIfam" id="TIGR03026">
    <property type="entry name" value="NDP-sugDHase"/>
    <property type="match status" value="1"/>
</dbReference>
<feature type="binding site" evidence="8">
    <location>
        <position position="382"/>
    </location>
    <ligand>
        <name>substrate</name>
    </ligand>
</feature>
<proteinExistence type="inferred from homology"/>
<evidence type="ECO:0000256" key="9">
    <source>
        <dbReference type="PIRSR" id="PIRSR500134-3"/>
    </source>
</evidence>
<feature type="binding site" evidence="8">
    <location>
        <position position="448"/>
    </location>
    <ligand>
        <name>substrate</name>
    </ligand>
</feature>
<evidence type="ECO:0000256" key="10">
    <source>
        <dbReference type="SAM" id="MobiDB-lite"/>
    </source>
</evidence>
<dbReference type="Pfam" id="PF03720">
    <property type="entry name" value="UDPG_MGDP_dh_C"/>
    <property type="match status" value="1"/>
</dbReference>
<dbReference type="GO" id="GO:0051287">
    <property type="term" value="F:NAD binding"/>
    <property type="evidence" value="ECO:0007669"/>
    <property type="project" value="InterPro"/>
</dbReference>
<comment type="pathway">
    <text evidence="1">Nucleotide-sugar biosynthesis; UDP-alpha-D-glucuronate biosynthesis; UDP-alpha-D-glucuronate from UDP-alpha-D-glucose: step 1/1.</text>
</comment>
<dbReference type="AlphaFoldDB" id="A0A9W8NPH0"/>
<evidence type="ECO:0000256" key="3">
    <source>
        <dbReference type="ARBA" id="ARBA00012954"/>
    </source>
</evidence>
<feature type="compositionally biased region" description="Polar residues" evidence="10">
    <location>
        <begin position="52"/>
        <end position="64"/>
    </location>
</feature>
<feature type="binding site" evidence="9">
    <location>
        <position position="245"/>
    </location>
    <ligand>
        <name>NAD(+)</name>
        <dbReference type="ChEBI" id="CHEBI:57540"/>
    </ligand>
</feature>
<dbReference type="EC" id="1.1.1.22" evidence="3"/>
<keyword evidence="13" id="KW-1185">Reference proteome</keyword>
<feature type="binding site" evidence="9">
    <location>
        <position position="205"/>
    </location>
    <ligand>
        <name>NAD(+)</name>
        <dbReference type="ChEBI" id="CHEBI:57540"/>
    </ligand>
</feature>
<dbReference type="Gene3D" id="3.40.50.720">
    <property type="entry name" value="NAD(P)-binding Rossmann-like Domain"/>
    <property type="match status" value="3"/>
</dbReference>
<feature type="binding site" evidence="8">
    <location>
        <position position="329"/>
    </location>
    <ligand>
        <name>substrate</name>
    </ligand>
</feature>
<accession>A0A9W8NPH0</accession>
<dbReference type="FunFam" id="1.20.5.100:FF:000001">
    <property type="entry name" value="UDP-glucose 6-dehydrogenase"/>
    <property type="match status" value="1"/>
</dbReference>
<evidence type="ECO:0000256" key="8">
    <source>
        <dbReference type="PIRSR" id="PIRSR500134-2"/>
    </source>
</evidence>
<feature type="region of interest" description="Disordered" evidence="10">
    <location>
        <begin position="1"/>
        <end position="73"/>
    </location>
</feature>
<sequence length="664" mass="73066">MVTSLITPPSMPSATNKPNGLVQDRKKPASIHKPEDCQAVHPAIPIGEDGTDVTSTSINSSVSPNGHHESSDDNLKPLCVHTICFIGAGYVGGPTGAVIAYHNPHTRVIVADRDPELVRRWNSAHLPLYEPGLEYLVRISRDGSRRHQFPNKPELVFPSEIAQYNDSLGRPGWVEVEERRSNLLITTEVEKSISKADIIFIAVNTPTKSEGMGAGSATDMTAFEAATNMIANHARAGAIIVEKSTVPCRTAQLMSLHRPGVDFEVLSNPEFLAAGTAVNDLLHPSRVVIGHSKSPSGRRAAHALATIYKSWVPSDRIITTDLWSSELAKLVANAMLAQRISSINSISAICEKVGADIGEIATCVGSDPRIGDKYLTAGIGFGGSCLNKDLLSLIYLAESLRLDKVAEYWRQVIKMNEFQQNRFSKRVIKCLNDTLAGKKITLLGYAFKTNTSDTRNSPALEIIKTLAEENPEEIAIFDPLCDPIRIREEIETLQNSQGIKSLSSIVEIYDNPYEACIQSNAVLLTGDCKEFRNIKFPMNKPEPLLMSTLMDPRPFRTPTPTETELFALHQFLSTSLAAFGRKHDDPLQRLNKQPVCDDDCAACDVAARTRRRSEYCYGHKCKDRLHWDIIADHLAEPKWIFDGKGVIDPAMLSQLGVNVESIGR</sequence>
<dbReference type="InterPro" id="IPR036291">
    <property type="entry name" value="NAD(P)-bd_dom_sf"/>
</dbReference>
<dbReference type="SMART" id="SM00984">
    <property type="entry name" value="UDPG_MGDP_dh_C"/>
    <property type="match status" value="1"/>
</dbReference>
<dbReference type="GO" id="GO:0000271">
    <property type="term" value="P:polysaccharide biosynthetic process"/>
    <property type="evidence" value="ECO:0007669"/>
    <property type="project" value="InterPro"/>
</dbReference>
<dbReference type="GO" id="GO:0005634">
    <property type="term" value="C:nucleus"/>
    <property type="evidence" value="ECO:0007669"/>
    <property type="project" value="TreeGrafter"/>
</dbReference>
<keyword evidence="5 9" id="KW-0520">NAD</keyword>
<dbReference type="InterPro" id="IPR028357">
    <property type="entry name" value="UDPglc_DH_bac"/>
</dbReference>
<dbReference type="InterPro" id="IPR017476">
    <property type="entry name" value="UDP-Glc/GDP-Man"/>
</dbReference>
<comment type="catalytic activity">
    <reaction evidence="6">
        <text>UDP-alpha-D-glucose + 2 NAD(+) + H2O = UDP-alpha-D-glucuronate + 2 NADH + 3 H(+)</text>
        <dbReference type="Rhea" id="RHEA:23596"/>
        <dbReference type="ChEBI" id="CHEBI:15377"/>
        <dbReference type="ChEBI" id="CHEBI:15378"/>
        <dbReference type="ChEBI" id="CHEBI:57540"/>
        <dbReference type="ChEBI" id="CHEBI:57945"/>
        <dbReference type="ChEBI" id="CHEBI:58052"/>
        <dbReference type="ChEBI" id="CHEBI:58885"/>
        <dbReference type="EC" id="1.1.1.22"/>
    </reaction>
</comment>
<evidence type="ECO:0000313" key="12">
    <source>
        <dbReference type="EMBL" id="KAJ3580504.1"/>
    </source>
</evidence>
<evidence type="ECO:0000256" key="4">
    <source>
        <dbReference type="ARBA" id="ARBA00023002"/>
    </source>
</evidence>
<protein>
    <recommendedName>
        <fullName evidence="3">UDP-glucose 6-dehydrogenase</fullName>
        <ecNumber evidence="3">1.1.1.22</ecNumber>
    </recommendedName>
</protein>
<feature type="compositionally biased region" description="Basic and acidic residues" evidence="10">
    <location>
        <begin position="23"/>
        <end position="38"/>
    </location>
</feature>
<dbReference type="InterPro" id="IPR001732">
    <property type="entry name" value="UDP-Glc/GDP-Man_DH_N"/>
</dbReference>
<feature type="domain" description="UDP-glucose/GDP-mannose dehydrogenase C-terminal" evidence="11">
    <location>
        <begin position="441"/>
        <end position="543"/>
    </location>
</feature>
<name>A0A9W8NPH0_9PEZI</name>
<evidence type="ECO:0000313" key="13">
    <source>
        <dbReference type="Proteomes" id="UP001148614"/>
    </source>
</evidence>
<dbReference type="SUPFAM" id="SSF48179">
    <property type="entry name" value="6-phosphogluconate dehydrogenase C-terminal domain-like"/>
    <property type="match status" value="1"/>
</dbReference>
<dbReference type="SUPFAM" id="SSF52413">
    <property type="entry name" value="UDP-glucose/GDP-mannose dehydrogenase C-terminal domain"/>
    <property type="match status" value="1"/>
</dbReference>
<dbReference type="InterPro" id="IPR036220">
    <property type="entry name" value="UDP-Glc/GDP-Man_DH_C_sf"/>
</dbReference>
<reference evidence="12" key="1">
    <citation type="submission" date="2022-07" db="EMBL/GenBank/DDBJ databases">
        <title>Genome Sequence of Xylaria arbuscula.</title>
        <authorList>
            <person name="Buettner E."/>
        </authorList>
    </citation>
    <scope>NUCLEOTIDE SEQUENCE</scope>
    <source>
        <strain evidence="12">VT107</strain>
    </source>
</reference>
<dbReference type="InterPro" id="IPR014026">
    <property type="entry name" value="UDP-Glc/GDP-Man_DH_dimer"/>
</dbReference>
<evidence type="ECO:0000256" key="7">
    <source>
        <dbReference type="PIRSR" id="PIRSR500134-1"/>
    </source>
</evidence>
<dbReference type="Proteomes" id="UP001148614">
    <property type="component" value="Unassembled WGS sequence"/>
</dbReference>
<dbReference type="SUPFAM" id="SSF51735">
    <property type="entry name" value="NAD(P)-binding Rossmann-fold domains"/>
    <property type="match status" value="1"/>
</dbReference>
<feature type="binding site" evidence="9">
    <location>
        <position position="388"/>
    </location>
    <ligand>
        <name>NAD(+)</name>
        <dbReference type="ChEBI" id="CHEBI:57540"/>
    </ligand>
</feature>
<dbReference type="GO" id="GO:0003979">
    <property type="term" value="F:UDP-glucose 6-dehydrogenase activity"/>
    <property type="evidence" value="ECO:0007669"/>
    <property type="project" value="UniProtKB-EC"/>
</dbReference>
<dbReference type="GO" id="GO:0006024">
    <property type="term" value="P:glycosaminoglycan biosynthetic process"/>
    <property type="evidence" value="ECO:0007669"/>
    <property type="project" value="TreeGrafter"/>
</dbReference>
<dbReference type="PIRSF" id="PIRSF500134">
    <property type="entry name" value="UDPglc_DH_bac"/>
    <property type="match status" value="1"/>
</dbReference>
<dbReference type="PANTHER" id="PTHR11374">
    <property type="entry name" value="UDP-GLUCOSE DEHYDROGENASE/UDP-MANNAC DEHYDROGENASE"/>
    <property type="match status" value="1"/>
</dbReference>
<comment type="caution">
    <text evidence="12">The sequence shown here is derived from an EMBL/GenBank/DDBJ whole genome shotgun (WGS) entry which is preliminary data.</text>
</comment>